<evidence type="ECO:0000313" key="1">
    <source>
        <dbReference type="EMBL" id="JAH80269.1"/>
    </source>
</evidence>
<protein>
    <submittedName>
        <fullName evidence="1">Uncharacterized protein</fullName>
    </submittedName>
</protein>
<sequence length="23" mass="2832">MAYFKMFKFPFFFVFSCSEKRGS</sequence>
<dbReference type="AlphaFoldDB" id="A0A0E9VQ78"/>
<organism evidence="1">
    <name type="scientific">Anguilla anguilla</name>
    <name type="common">European freshwater eel</name>
    <name type="synonym">Muraena anguilla</name>
    <dbReference type="NCBI Taxonomy" id="7936"/>
    <lineage>
        <taxon>Eukaryota</taxon>
        <taxon>Metazoa</taxon>
        <taxon>Chordata</taxon>
        <taxon>Craniata</taxon>
        <taxon>Vertebrata</taxon>
        <taxon>Euteleostomi</taxon>
        <taxon>Actinopterygii</taxon>
        <taxon>Neopterygii</taxon>
        <taxon>Teleostei</taxon>
        <taxon>Anguilliformes</taxon>
        <taxon>Anguillidae</taxon>
        <taxon>Anguilla</taxon>
    </lineage>
</organism>
<name>A0A0E9VQ78_ANGAN</name>
<accession>A0A0E9VQ78</accession>
<reference evidence="1" key="2">
    <citation type="journal article" date="2015" name="Fish Shellfish Immunol.">
        <title>Early steps in the European eel (Anguilla anguilla)-Vibrio vulnificus interaction in the gills: Role of the RtxA13 toxin.</title>
        <authorList>
            <person name="Callol A."/>
            <person name="Pajuelo D."/>
            <person name="Ebbesson L."/>
            <person name="Teles M."/>
            <person name="MacKenzie S."/>
            <person name="Amaro C."/>
        </authorList>
    </citation>
    <scope>NUCLEOTIDE SEQUENCE</scope>
</reference>
<dbReference type="EMBL" id="GBXM01028308">
    <property type="protein sequence ID" value="JAH80269.1"/>
    <property type="molecule type" value="Transcribed_RNA"/>
</dbReference>
<proteinExistence type="predicted"/>
<reference evidence="1" key="1">
    <citation type="submission" date="2014-11" db="EMBL/GenBank/DDBJ databases">
        <authorList>
            <person name="Amaro Gonzalez C."/>
        </authorList>
    </citation>
    <scope>NUCLEOTIDE SEQUENCE</scope>
</reference>